<dbReference type="GO" id="GO:0010106">
    <property type="term" value="P:cellular response to iron ion starvation"/>
    <property type="evidence" value="ECO:0007669"/>
    <property type="project" value="TreeGrafter"/>
</dbReference>
<dbReference type="PROSITE" id="PS00079">
    <property type="entry name" value="MULTICOPPER_OXIDASE1"/>
    <property type="match status" value="1"/>
</dbReference>
<dbReference type="eggNOG" id="KOG1263">
    <property type="taxonomic scope" value="Eukaryota"/>
</dbReference>
<name>R9P5Z6_PSEHS</name>
<keyword evidence="8" id="KW-1133">Transmembrane helix</keyword>
<keyword evidence="9" id="KW-0560">Oxidoreductase</keyword>
<keyword evidence="5" id="KW-0479">Metal-binding</keyword>
<dbReference type="CDD" id="cd13851">
    <property type="entry name" value="CuRO_1_Fet3p"/>
    <property type="match status" value="1"/>
</dbReference>
<dbReference type="HOGENOM" id="CLU_006504_7_3_1"/>
<dbReference type="Pfam" id="PF07732">
    <property type="entry name" value="Cu-oxidase_3"/>
    <property type="match status" value="1"/>
</dbReference>
<dbReference type="CDD" id="cd13899">
    <property type="entry name" value="CuRO_3_Fet3p"/>
    <property type="match status" value="1"/>
</dbReference>
<sequence length="692" mass="75671">MVAPHRPQKPALALLGTLLCSLLAIASAAVVEQHWNINWVPDQNPDGLFPRSVIGVNGTWPPPIINVNASDTVRITATNNLETGVGTSLHSHGMFFNRTGYYDGAVALTQCPIPPGQSFTYETLNSPASPADRRKQMGTFWIHAHNNDQYTDGLRSPVIIHPDEPVDMHYSYDDDYTVILGDWYHSNYTDLVKNEFMNRKNPTGAEPVPKSGLIYFAHTSNKTSAATYLPGFSENATLPFEAGKTYRLRVINMSALAAFYFYLSGHDMQVIEIEGVDVEPRAVDFLTISVAQRFSVLVTARNDSEPQNWKLHANMDEDMFDVVPSDLQLNVSATISYPNAPKDAYGPEKIIEEYTYFDDLQFSPINAEPMVNPDAVHRLDVSFDTMSNGENYAAFNNISYIAPQTPALFSAESMGALASNPAIYGPNSNAFVMKHNDMIEVQLFNWDAGKHPFHLHGHHFQVVHKSQDVTSDDPLINPPFNASQVNPMRRDTVMVPPGGSAFLRFRADNPGAWFFHCHIDPHLVSGLASIFVEAPDVLSDNYLNVPSFIKDQCRAQGIAATGNAVGLNSTTDFQGLAKGPTYLESGWTGRAIAAFTGCIVTGLLGLATVVVYGWHSGEDEEDEEGEEDKPYDKGRKAVTNGTGAFASDLSNAGCAELPAEGLSSSALTSDDSSGNFGLHSRNENARTHSLLA</sequence>
<evidence type="ECO:0000256" key="9">
    <source>
        <dbReference type="ARBA" id="ARBA00023002"/>
    </source>
</evidence>
<evidence type="ECO:0000313" key="19">
    <source>
        <dbReference type="Proteomes" id="UP000014071"/>
    </source>
</evidence>
<dbReference type="GO" id="GO:0033215">
    <property type="term" value="P:reductive iron assimilation"/>
    <property type="evidence" value="ECO:0007669"/>
    <property type="project" value="TreeGrafter"/>
</dbReference>
<evidence type="ECO:0000259" key="17">
    <source>
        <dbReference type="Pfam" id="PF07732"/>
    </source>
</evidence>
<feature type="domain" description="Plastocyanin-like" evidence="15">
    <location>
        <begin position="174"/>
        <end position="338"/>
    </location>
</feature>
<protein>
    <submittedName>
        <fullName evidence="18">Potential multicopper ferro-O2-oxidoreductase</fullName>
    </submittedName>
</protein>
<evidence type="ECO:0000256" key="6">
    <source>
        <dbReference type="ARBA" id="ARBA00022729"/>
    </source>
</evidence>
<dbReference type="AlphaFoldDB" id="R9P5Z6"/>
<feature type="domain" description="Plastocyanin-like" evidence="16">
    <location>
        <begin position="401"/>
        <end position="536"/>
    </location>
</feature>
<dbReference type="InterPro" id="IPR001117">
    <property type="entry name" value="Cu-oxidase_2nd"/>
</dbReference>
<dbReference type="InterPro" id="IPR044130">
    <property type="entry name" value="CuRO_2_Fet3-like"/>
</dbReference>
<feature type="chain" id="PRO_5004478315" evidence="14">
    <location>
        <begin position="29"/>
        <end position="692"/>
    </location>
</feature>
<accession>R9P5Z6</accession>
<dbReference type="InterPro" id="IPR008972">
    <property type="entry name" value="Cupredoxin"/>
</dbReference>
<evidence type="ECO:0000256" key="8">
    <source>
        <dbReference type="ARBA" id="ARBA00022989"/>
    </source>
</evidence>
<dbReference type="SUPFAM" id="SSF49503">
    <property type="entry name" value="Cupredoxins"/>
    <property type="match status" value="3"/>
</dbReference>
<keyword evidence="4" id="KW-0812">Transmembrane</keyword>
<dbReference type="OrthoDB" id="2121828at2759"/>
<dbReference type="FunFam" id="2.60.40.420:FF:000025">
    <property type="entry name" value="FET5p Multicopper oxidase"/>
    <property type="match status" value="1"/>
</dbReference>
<dbReference type="RefSeq" id="XP_012190259.1">
    <property type="nucleotide sequence ID" value="XM_012334869.1"/>
</dbReference>
<keyword evidence="7" id="KW-0677">Repeat</keyword>
<dbReference type="InterPro" id="IPR011706">
    <property type="entry name" value="Cu-oxidase_C"/>
</dbReference>
<evidence type="ECO:0000256" key="14">
    <source>
        <dbReference type="SAM" id="SignalP"/>
    </source>
</evidence>
<evidence type="ECO:0000256" key="13">
    <source>
        <dbReference type="SAM" id="MobiDB-lite"/>
    </source>
</evidence>
<evidence type="ECO:0000256" key="4">
    <source>
        <dbReference type="ARBA" id="ARBA00022692"/>
    </source>
</evidence>
<dbReference type="Proteomes" id="UP000014071">
    <property type="component" value="Unassembled WGS sequence"/>
</dbReference>
<dbReference type="FunFam" id="2.60.40.420:FF:000024">
    <property type="entry name" value="FET5p Multicopper oxidase"/>
    <property type="match status" value="1"/>
</dbReference>
<evidence type="ECO:0000313" key="18">
    <source>
        <dbReference type="EMBL" id="GAC96672.1"/>
    </source>
</evidence>
<evidence type="ECO:0000259" key="15">
    <source>
        <dbReference type="Pfam" id="PF00394"/>
    </source>
</evidence>
<dbReference type="GeneID" id="24109538"/>
<dbReference type="PANTHER" id="PTHR11709">
    <property type="entry name" value="MULTI-COPPER OXIDASE"/>
    <property type="match status" value="1"/>
</dbReference>
<feature type="domain" description="Plastocyanin-like" evidence="17">
    <location>
        <begin position="44"/>
        <end position="164"/>
    </location>
</feature>
<keyword evidence="6 14" id="KW-0732">Signal</keyword>
<feature type="region of interest" description="Disordered" evidence="13">
    <location>
        <begin position="660"/>
        <end position="692"/>
    </location>
</feature>
<evidence type="ECO:0000256" key="1">
    <source>
        <dbReference type="ARBA" id="ARBA00004162"/>
    </source>
</evidence>
<keyword evidence="3" id="KW-1003">Cell membrane</keyword>
<dbReference type="InterPro" id="IPR045087">
    <property type="entry name" value="Cu-oxidase_fam"/>
</dbReference>
<dbReference type="GO" id="GO:0004322">
    <property type="term" value="F:ferroxidase activity"/>
    <property type="evidence" value="ECO:0007669"/>
    <property type="project" value="TreeGrafter"/>
</dbReference>
<dbReference type="GO" id="GO:0005507">
    <property type="term" value="F:copper ion binding"/>
    <property type="evidence" value="ECO:0007669"/>
    <property type="project" value="InterPro"/>
</dbReference>
<evidence type="ECO:0000256" key="12">
    <source>
        <dbReference type="ARBA" id="ARBA00023180"/>
    </source>
</evidence>
<dbReference type="Pfam" id="PF00394">
    <property type="entry name" value="Cu-oxidase"/>
    <property type="match status" value="1"/>
</dbReference>
<feature type="compositionally biased region" description="Low complexity" evidence="13">
    <location>
        <begin position="662"/>
        <end position="673"/>
    </location>
</feature>
<keyword evidence="10" id="KW-0186">Copper</keyword>
<evidence type="ECO:0000256" key="10">
    <source>
        <dbReference type="ARBA" id="ARBA00023008"/>
    </source>
</evidence>
<reference evidence="19" key="1">
    <citation type="journal article" date="2013" name="Genome Announc.">
        <title>Draft genome sequence of the basidiomycetous yeast-like fungus Pseudozyma hubeiensis SY62, which produces an abundant amount of the biosurfactant mannosylerythritol lipids.</title>
        <authorList>
            <person name="Konishi M."/>
            <person name="Hatada Y."/>
            <person name="Horiuchi J."/>
        </authorList>
    </citation>
    <scope>NUCLEOTIDE SEQUENCE [LARGE SCALE GENOMIC DNA]</scope>
    <source>
        <strain evidence="19">SY62</strain>
    </source>
</reference>
<organism evidence="18 19">
    <name type="scientific">Pseudozyma hubeiensis (strain SY62)</name>
    <name type="common">Yeast</name>
    <dbReference type="NCBI Taxonomy" id="1305764"/>
    <lineage>
        <taxon>Eukaryota</taxon>
        <taxon>Fungi</taxon>
        <taxon>Dikarya</taxon>
        <taxon>Basidiomycota</taxon>
        <taxon>Ustilaginomycotina</taxon>
        <taxon>Ustilaginomycetes</taxon>
        <taxon>Ustilaginales</taxon>
        <taxon>Ustilaginaceae</taxon>
        <taxon>Pseudozyma</taxon>
    </lineage>
</organism>
<dbReference type="PANTHER" id="PTHR11709:SF361">
    <property type="entry name" value="IRON TRANSPORT MULTICOPPER OXIDASE FET3"/>
    <property type="match status" value="1"/>
</dbReference>
<dbReference type="Pfam" id="PF07731">
    <property type="entry name" value="Cu-oxidase_2"/>
    <property type="match status" value="1"/>
</dbReference>
<dbReference type="PROSITE" id="PS00080">
    <property type="entry name" value="MULTICOPPER_OXIDASE2"/>
    <property type="match status" value="1"/>
</dbReference>
<dbReference type="STRING" id="1305764.R9P5Z6"/>
<feature type="signal peptide" evidence="14">
    <location>
        <begin position="1"/>
        <end position="28"/>
    </location>
</feature>
<comment type="similarity">
    <text evidence="2">Belongs to the multicopper oxidase family.</text>
</comment>
<dbReference type="EMBL" id="DF238805">
    <property type="protein sequence ID" value="GAC96672.1"/>
    <property type="molecule type" value="Genomic_DNA"/>
</dbReference>
<proteinExistence type="inferred from homology"/>
<evidence type="ECO:0000256" key="5">
    <source>
        <dbReference type="ARBA" id="ARBA00022723"/>
    </source>
</evidence>
<dbReference type="InterPro" id="IPR011707">
    <property type="entry name" value="Cu-oxidase-like_N"/>
</dbReference>
<gene>
    <name evidence="18" type="ORF">PHSY_004255</name>
</gene>
<evidence type="ECO:0000259" key="16">
    <source>
        <dbReference type="Pfam" id="PF07731"/>
    </source>
</evidence>
<evidence type="ECO:0000256" key="2">
    <source>
        <dbReference type="ARBA" id="ARBA00010609"/>
    </source>
</evidence>
<keyword evidence="12" id="KW-0325">Glycoprotein</keyword>
<dbReference type="InterPro" id="IPR033138">
    <property type="entry name" value="Cu_oxidase_CS"/>
</dbReference>
<evidence type="ECO:0000256" key="7">
    <source>
        <dbReference type="ARBA" id="ARBA00022737"/>
    </source>
</evidence>
<comment type="subcellular location">
    <subcellularLocation>
        <location evidence="1">Cell membrane</location>
        <topology evidence="1">Single-pass membrane protein</topology>
    </subcellularLocation>
</comment>
<dbReference type="GO" id="GO:0033573">
    <property type="term" value="C:high-affinity iron permease complex"/>
    <property type="evidence" value="ECO:0007669"/>
    <property type="project" value="TreeGrafter"/>
</dbReference>
<keyword evidence="19" id="KW-1185">Reference proteome</keyword>
<dbReference type="CDD" id="cd13877">
    <property type="entry name" value="CuRO_2_Fet3p_like"/>
    <property type="match status" value="1"/>
</dbReference>
<dbReference type="Gene3D" id="2.60.40.420">
    <property type="entry name" value="Cupredoxins - blue copper proteins"/>
    <property type="match status" value="3"/>
</dbReference>
<keyword evidence="11" id="KW-0472">Membrane</keyword>
<evidence type="ECO:0000256" key="3">
    <source>
        <dbReference type="ARBA" id="ARBA00022475"/>
    </source>
</evidence>
<dbReference type="InterPro" id="IPR002355">
    <property type="entry name" value="Cu_oxidase_Cu_BS"/>
</dbReference>
<evidence type="ECO:0000256" key="11">
    <source>
        <dbReference type="ARBA" id="ARBA00023136"/>
    </source>
</evidence>